<reference evidence="2 3" key="1">
    <citation type="submission" date="2024-05" db="EMBL/GenBank/DDBJ databases">
        <title>Microbispora sp.ZYX-F-249.</title>
        <authorList>
            <person name="Xie H."/>
        </authorList>
    </citation>
    <scope>NUCLEOTIDE SEQUENCE [LARGE SCALE GENOMIC DNA]</scope>
    <source>
        <strain evidence="2 3">ZYX-F-249</strain>
    </source>
</reference>
<evidence type="ECO:0000313" key="3">
    <source>
        <dbReference type="Proteomes" id="UP001447516"/>
    </source>
</evidence>
<sequence>MTENGPTENREKDFFVTYNGKDETWAKWIARTLEDAGYRTTIQAWDFRPGDNFMAEMDKALSGCRHVLGVLSPHYLSSMFTQAEWTAAYRQTLLGKERGFIPVRVAECDVAPLLGPLVYIDLVEVEEAEARDRLLSGVSPSIARTPRVPGFPGGARR</sequence>
<protein>
    <submittedName>
        <fullName evidence="2">Toll/interleukin-1 receptor domain-containing protein</fullName>
    </submittedName>
</protein>
<dbReference type="InterPro" id="IPR035897">
    <property type="entry name" value="Toll_tir_struct_dom_sf"/>
</dbReference>
<dbReference type="SUPFAM" id="SSF52200">
    <property type="entry name" value="Toll/Interleukin receptor TIR domain"/>
    <property type="match status" value="1"/>
</dbReference>
<name>A0ABV0ARQ8_9ACTN</name>
<keyword evidence="2" id="KW-0675">Receptor</keyword>
<dbReference type="Gene3D" id="3.40.50.10140">
    <property type="entry name" value="Toll/interleukin-1 receptor homology (TIR) domain"/>
    <property type="match status" value="1"/>
</dbReference>
<dbReference type="RefSeq" id="WP_346227907.1">
    <property type="nucleotide sequence ID" value="NZ_JBDJAW010000019.1"/>
</dbReference>
<feature type="domain" description="TIR" evidence="1">
    <location>
        <begin position="10"/>
        <end position="134"/>
    </location>
</feature>
<proteinExistence type="predicted"/>
<dbReference type="SMART" id="SM00255">
    <property type="entry name" value="TIR"/>
    <property type="match status" value="1"/>
</dbReference>
<comment type="caution">
    <text evidence="2">The sequence shown here is derived from an EMBL/GenBank/DDBJ whole genome shotgun (WGS) entry which is preliminary data.</text>
</comment>
<organism evidence="2 3">
    <name type="scientific">Microbispora maris</name>
    <dbReference type="NCBI Taxonomy" id="3144104"/>
    <lineage>
        <taxon>Bacteria</taxon>
        <taxon>Bacillati</taxon>
        <taxon>Actinomycetota</taxon>
        <taxon>Actinomycetes</taxon>
        <taxon>Streptosporangiales</taxon>
        <taxon>Streptosporangiaceae</taxon>
        <taxon>Microbispora</taxon>
    </lineage>
</organism>
<dbReference type="PROSITE" id="PS50104">
    <property type="entry name" value="TIR"/>
    <property type="match status" value="1"/>
</dbReference>
<dbReference type="Pfam" id="PF13676">
    <property type="entry name" value="TIR_2"/>
    <property type="match status" value="1"/>
</dbReference>
<dbReference type="Proteomes" id="UP001447516">
    <property type="component" value="Unassembled WGS sequence"/>
</dbReference>
<gene>
    <name evidence="2" type="ORF">AAH991_22765</name>
</gene>
<evidence type="ECO:0000259" key="1">
    <source>
        <dbReference type="PROSITE" id="PS50104"/>
    </source>
</evidence>
<dbReference type="InterPro" id="IPR000157">
    <property type="entry name" value="TIR_dom"/>
</dbReference>
<dbReference type="EMBL" id="JBDJAW010000019">
    <property type="protein sequence ID" value="MEN3537955.1"/>
    <property type="molecule type" value="Genomic_DNA"/>
</dbReference>
<keyword evidence="3" id="KW-1185">Reference proteome</keyword>
<accession>A0ABV0ARQ8</accession>
<evidence type="ECO:0000313" key="2">
    <source>
        <dbReference type="EMBL" id="MEN3537955.1"/>
    </source>
</evidence>